<accession>A0AAV2Q213</accession>
<dbReference type="InterPro" id="IPR036719">
    <property type="entry name" value="Neuro-gated_channel_TM_sf"/>
</dbReference>
<dbReference type="Gene3D" id="1.20.58.390">
    <property type="entry name" value="Neurotransmitter-gated ion-channel transmembrane domain"/>
    <property type="match status" value="1"/>
</dbReference>
<feature type="transmembrane region" description="Helical" evidence="1">
    <location>
        <begin position="40"/>
        <end position="58"/>
    </location>
</feature>
<evidence type="ECO:0000313" key="3">
    <source>
        <dbReference type="Proteomes" id="UP001497623"/>
    </source>
</evidence>
<dbReference type="AlphaFoldDB" id="A0AAV2Q213"/>
<feature type="transmembrane region" description="Helical" evidence="1">
    <location>
        <begin position="70"/>
        <end position="91"/>
    </location>
</feature>
<dbReference type="GO" id="GO:0005216">
    <property type="term" value="F:monoatomic ion channel activity"/>
    <property type="evidence" value="ECO:0007669"/>
    <property type="project" value="InterPro"/>
</dbReference>
<dbReference type="Proteomes" id="UP001497623">
    <property type="component" value="Unassembled WGS sequence"/>
</dbReference>
<dbReference type="GO" id="GO:0004888">
    <property type="term" value="F:transmembrane signaling receptor activity"/>
    <property type="evidence" value="ECO:0007669"/>
    <property type="project" value="InterPro"/>
</dbReference>
<keyword evidence="1" id="KW-1133">Transmembrane helix</keyword>
<evidence type="ECO:0000313" key="2">
    <source>
        <dbReference type="EMBL" id="CAL4068385.1"/>
    </source>
</evidence>
<feature type="transmembrane region" description="Helical" evidence="1">
    <location>
        <begin position="153"/>
        <end position="179"/>
    </location>
</feature>
<dbReference type="PRINTS" id="PR00253">
    <property type="entry name" value="GABAARECEPTR"/>
</dbReference>
<dbReference type="InterPro" id="IPR006028">
    <property type="entry name" value="GABAA/Glycine_rcpt"/>
</dbReference>
<feature type="non-terminal residue" evidence="2">
    <location>
        <position position="1"/>
    </location>
</feature>
<evidence type="ECO:0000256" key="1">
    <source>
        <dbReference type="SAM" id="Phobius"/>
    </source>
</evidence>
<name>A0AAV2Q213_MEGNR</name>
<dbReference type="GO" id="GO:0016020">
    <property type="term" value="C:membrane"/>
    <property type="evidence" value="ECO:0007669"/>
    <property type="project" value="InterPro"/>
</dbReference>
<sequence>VRLERLWTHILINVYVPILLLHVISYLTHYFSPTIFYSRVLANLKILLVTTILFKQVADMLPKSSAMKLVDVWLLFCILIVITTVLLHTIIDQFTEEDHTKFIIRIKKILSCDIFGTKAIVTPVAEVIEEIEGDEEAISKEQKSISNAEHWPLYQYLVCSARAMVFGTLVVFNIIYWSIAANKPEFHSPDI</sequence>
<keyword evidence="1" id="KW-0472">Membrane</keyword>
<gene>
    <name evidence="2" type="ORF">MNOR_LOCUS7187</name>
</gene>
<dbReference type="SUPFAM" id="SSF90112">
    <property type="entry name" value="Neurotransmitter-gated ion-channel transmembrane pore"/>
    <property type="match status" value="1"/>
</dbReference>
<keyword evidence="3" id="KW-1185">Reference proteome</keyword>
<reference evidence="2 3" key="1">
    <citation type="submission" date="2024-05" db="EMBL/GenBank/DDBJ databases">
        <authorList>
            <person name="Wallberg A."/>
        </authorList>
    </citation>
    <scope>NUCLEOTIDE SEQUENCE [LARGE SCALE GENOMIC DNA]</scope>
</reference>
<proteinExistence type="predicted"/>
<dbReference type="InterPro" id="IPR038050">
    <property type="entry name" value="Neuro_actylchol_rec"/>
</dbReference>
<organism evidence="2 3">
    <name type="scientific">Meganyctiphanes norvegica</name>
    <name type="common">Northern krill</name>
    <name type="synonym">Thysanopoda norvegica</name>
    <dbReference type="NCBI Taxonomy" id="48144"/>
    <lineage>
        <taxon>Eukaryota</taxon>
        <taxon>Metazoa</taxon>
        <taxon>Ecdysozoa</taxon>
        <taxon>Arthropoda</taxon>
        <taxon>Crustacea</taxon>
        <taxon>Multicrustacea</taxon>
        <taxon>Malacostraca</taxon>
        <taxon>Eumalacostraca</taxon>
        <taxon>Eucarida</taxon>
        <taxon>Euphausiacea</taxon>
        <taxon>Euphausiidae</taxon>
        <taxon>Meganyctiphanes</taxon>
    </lineage>
</organism>
<keyword evidence="1" id="KW-0812">Transmembrane</keyword>
<dbReference type="EMBL" id="CAXKWB010003117">
    <property type="protein sequence ID" value="CAL4068385.1"/>
    <property type="molecule type" value="Genomic_DNA"/>
</dbReference>
<comment type="caution">
    <text evidence="2">The sequence shown here is derived from an EMBL/GenBank/DDBJ whole genome shotgun (WGS) entry which is preliminary data.</text>
</comment>
<protein>
    <recommendedName>
        <fullName evidence="4">Neurotransmitter-gated ion-channel transmembrane domain-containing protein</fullName>
    </recommendedName>
</protein>
<evidence type="ECO:0008006" key="4">
    <source>
        <dbReference type="Google" id="ProtNLM"/>
    </source>
</evidence>
<feature type="transmembrane region" description="Helical" evidence="1">
    <location>
        <begin position="6"/>
        <end position="28"/>
    </location>
</feature>